<evidence type="ECO:0000313" key="3">
    <source>
        <dbReference type="Proteomes" id="UP000800094"/>
    </source>
</evidence>
<evidence type="ECO:0000313" key="2">
    <source>
        <dbReference type="EMBL" id="KAF2245544.1"/>
    </source>
</evidence>
<accession>A0A6A6I4T8</accession>
<evidence type="ECO:0000256" key="1">
    <source>
        <dbReference type="SAM" id="Phobius"/>
    </source>
</evidence>
<keyword evidence="1" id="KW-1133">Transmembrane helix</keyword>
<dbReference type="RefSeq" id="XP_033680548.1">
    <property type="nucleotide sequence ID" value="XM_033836249.1"/>
</dbReference>
<dbReference type="Proteomes" id="UP000800094">
    <property type="component" value="Unassembled WGS sequence"/>
</dbReference>
<dbReference type="EMBL" id="ML987200">
    <property type="protein sequence ID" value="KAF2245544.1"/>
    <property type="molecule type" value="Genomic_DNA"/>
</dbReference>
<gene>
    <name evidence="2" type="ORF">BU26DRAFT_71016</name>
</gene>
<organism evidence="2 3">
    <name type="scientific">Trematosphaeria pertusa</name>
    <dbReference type="NCBI Taxonomy" id="390896"/>
    <lineage>
        <taxon>Eukaryota</taxon>
        <taxon>Fungi</taxon>
        <taxon>Dikarya</taxon>
        <taxon>Ascomycota</taxon>
        <taxon>Pezizomycotina</taxon>
        <taxon>Dothideomycetes</taxon>
        <taxon>Pleosporomycetidae</taxon>
        <taxon>Pleosporales</taxon>
        <taxon>Massarineae</taxon>
        <taxon>Trematosphaeriaceae</taxon>
        <taxon>Trematosphaeria</taxon>
    </lineage>
</organism>
<keyword evidence="1" id="KW-0812">Transmembrane</keyword>
<dbReference type="AlphaFoldDB" id="A0A6A6I4T8"/>
<dbReference type="GeneID" id="54589579"/>
<name>A0A6A6I4T8_9PLEO</name>
<reference evidence="2" key="1">
    <citation type="journal article" date="2020" name="Stud. Mycol.">
        <title>101 Dothideomycetes genomes: a test case for predicting lifestyles and emergence of pathogens.</title>
        <authorList>
            <person name="Haridas S."/>
            <person name="Albert R."/>
            <person name="Binder M."/>
            <person name="Bloem J."/>
            <person name="Labutti K."/>
            <person name="Salamov A."/>
            <person name="Andreopoulos B."/>
            <person name="Baker S."/>
            <person name="Barry K."/>
            <person name="Bills G."/>
            <person name="Bluhm B."/>
            <person name="Cannon C."/>
            <person name="Castanera R."/>
            <person name="Culley D."/>
            <person name="Daum C."/>
            <person name="Ezra D."/>
            <person name="Gonzalez J."/>
            <person name="Henrissat B."/>
            <person name="Kuo A."/>
            <person name="Liang C."/>
            <person name="Lipzen A."/>
            <person name="Lutzoni F."/>
            <person name="Magnuson J."/>
            <person name="Mondo S."/>
            <person name="Nolan M."/>
            <person name="Ohm R."/>
            <person name="Pangilinan J."/>
            <person name="Park H.-J."/>
            <person name="Ramirez L."/>
            <person name="Alfaro M."/>
            <person name="Sun H."/>
            <person name="Tritt A."/>
            <person name="Yoshinaga Y."/>
            <person name="Zwiers L.-H."/>
            <person name="Turgeon B."/>
            <person name="Goodwin S."/>
            <person name="Spatafora J."/>
            <person name="Crous P."/>
            <person name="Grigoriev I."/>
        </authorList>
    </citation>
    <scope>NUCLEOTIDE SEQUENCE</scope>
    <source>
        <strain evidence="2">CBS 122368</strain>
    </source>
</reference>
<sequence length="77" mass="8644">MFSLLHVHNIILGKRYPLAIFVDVTMVLIVNPIVLVPGLVELPFCEDHVSGRGSKTRYGPKLMRARKAINKSKRSTT</sequence>
<keyword evidence="1" id="KW-0472">Membrane</keyword>
<feature type="transmembrane region" description="Helical" evidence="1">
    <location>
        <begin position="20"/>
        <end position="40"/>
    </location>
</feature>
<keyword evidence="3" id="KW-1185">Reference proteome</keyword>
<protein>
    <submittedName>
        <fullName evidence="2">Uncharacterized protein</fullName>
    </submittedName>
</protein>
<proteinExistence type="predicted"/>